<evidence type="ECO:0000313" key="1">
    <source>
        <dbReference type="EMBL" id="KER21927.1"/>
    </source>
</evidence>
<dbReference type="KEGG" id="ovi:T265_09858"/>
<sequence>MGTSTCYQLLGCLSIRRAWQLDCKRSITNRADIVSAGLSCNPTAKVGEQSNNQTAHLSYLHSTKLLILSARLDVDQTENTHSTCSASQPCIKPRQRESTLIKVRQHLRNMQHVAASFQIQTACFCIGPY</sequence>
<evidence type="ECO:0000313" key="2">
    <source>
        <dbReference type="Proteomes" id="UP000054324"/>
    </source>
</evidence>
<dbReference type="CTD" id="20324026"/>
<dbReference type="GeneID" id="20324026"/>
<gene>
    <name evidence="1" type="ORF">T265_09858</name>
</gene>
<organism evidence="1 2">
    <name type="scientific">Opisthorchis viverrini</name>
    <name type="common">Southeast Asian liver fluke</name>
    <dbReference type="NCBI Taxonomy" id="6198"/>
    <lineage>
        <taxon>Eukaryota</taxon>
        <taxon>Metazoa</taxon>
        <taxon>Spiralia</taxon>
        <taxon>Lophotrochozoa</taxon>
        <taxon>Platyhelminthes</taxon>
        <taxon>Trematoda</taxon>
        <taxon>Digenea</taxon>
        <taxon>Opisthorchiida</taxon>
        <taxon>Opisthorchiata</taxon>
        <taxon>Opisthorchiidae</taxon>
        <taxon>Opisthorchis</taxon>
    </lineage>
</organism>
<keyword evidence="2" id="KW-1185">Reference proteome</keyword>
<name>A0A074Z8L8_OPIVI</name>
<dbReference type="Proteomes" id="UP000054324">
    <property type="component" value="Unassembled WGS sequence"/>
</dbReference>
<accession>A0A074Z8L8</accession>
<reference evidence="1 2" key="1">
    <citation type="submission" date="2013-11" db="EMBL/GenBank/DDBJ databases">
        <title>Opisthorchis viverrini - life in the bile duct.</title>
        <authorList>
            <person name="Young N.D."/>
            <person name="Nagarajan N."/>
            <person name="Lin S.J."/>
            <person name="Korhonen P.K."/>
            <person name="Jex A.R."/>
            <person name="Hall R.S."/>
            <person name="Safavi-Hemami H."/>
            <person name="Kaewkong W."/>
            <person name="Bertrand D."/>
            <person name="Gao S."/>
            <person name="Seet Q."/>
            <person name="Wongkham S."/>
            <person name="Teh B.T."/>
            <person name="Wongkham C."/>
            <person name="Intapan P.M."/>
            <person name="Maleewong W."/>
            <person name="Yang X."/>
            <person name="Hu M."/>
            <person name="Wang Z."/>
            <person name="Hofmann A."/>
            <person name="Sternberg P.W."/>
            <person name="Tan P."/>
            <person name="Wang J."/>
            <person name="Gasser R.B."/>
        </authorList>
    </citation>
    <scope>NUCLEOTIDE SEQUENCE [LARGE SCALE GENOMIC DNA]</scope>
</reference>
<proteinExistence type="predicted"/>
<dbReference type="RefSeq" id="XP_009174323.1">
    <property type="nucleotide sequence ID" value="XM_009176059.1"/>
</dbReference>
<dbReference type="AlphaFoldDB" id="A0A074Z8L8"/>
<dbReference type="EMBL" id="KL596931">
    <property type="protein sequence ID" value="KER21927.1"/>
    <property type="molecule type" value="Genomic_DNA"/>
</dbReference>
<dbReference type="OrthoDB" id="6313978at2759"/>
<protein>
    <submittedName>
        <fullName evidence="1">Uncharacterized protein</fullName>
    </submittedName>
</protein>